<dbReference type="GO" id="GO:0003676">
    <property type="term" value="F:nucleic acid binding"/>
    <property type="evidence" value="ECO:0007669"/>
    <property type="project" value="InterPro"/>
</dbReference>
<organism evidence="2 3">
    <name type="scientific">Paramuricea clavata</name>
    <name type="common">Red gorgonian</name>
    <name type="synonym">Violescent sea-whip</name>
    <dbReference type="NCBI Taxonomy" id="317549"/>
    <lineage>
        <taxon>Eukaryota</taxon>
        <taxon>Metazoa</taxon>
        <taxon>Cnidaria</taxon>
        <taxon>Anthozoa</taxon>
        <taxon>Octocorallia</taxon>
        <taxon>Malacalcyonacea</taxon>
        <taxon>Plexauridae</taxon>
        <taxon>Paramuricea</taxon>
    </lineage>
</organism>
<dbReference type="InterPro" id="IPR044929">
    <property type="entry name" value="DNA/RNA_non-sp_Endonuclease_sf"/>
</dbReference>
<dbReference type="GO" id="GO:0016787">
    <property type="term" value="F:hydrolase activity"/>
    <property type="evidence" value="ECO:0007669"/>
    <property type="project" value="InterPro"/>
</dbReference>
<dbReference type="OrthoDB" id="5945347at2759"/>
<dbReference type="Pfam" id="PF01223">
    <property type="entry name" value="Endonuclease_NS"/>
    <property type="match status" value="1"/>
</dbReference>
<dbReference type="InterPro" id="IPR039015">
    <property type="entry name" value="ENDOD1"/>
</dbReference>
<accession>A0A6S7ISZ0</accession>
<dbReference type="Gene3D" id="3.40.570.10">
    <property type="entry name" value="Extracellular Endonuclease, subunit A"/>
    <property type="match status" value="1"/>
</dbReference>
<keyword evidence="3" id="KW-1185">Reference proteome</keyword>
<evidence type="ECO:0000313" key="2">
    <source>
        <dbReference type="EMBL" id="CAB4020816.1"/>
    </source>
</evidence>
<dbReference type="Proteomes" id="UP001152795">
    <property type="component" value="Unassembled WGS sequence"/>
</dbReference>
<dbReference type="PANTHER" id="PTHR21472">
    <property type="entry name" value="ENDONUCLEASE DOMAIN-CONTAINING 1 PROTEIN ENDOD1"/>
    <property type="match status" value="1"/>
</dbReference>
<dbReference type="EMBL" id="CACRXK020011140">
    <property type="protein sequence ID" value="CAB4020816.1"/>
    <property type="molecule type" value="Genomic_DNA"/>
</dbReference>
<dbReference type="GO" id="GO:0046872">
    <property type="term" value="F:metal ion binding"/>
    <property type="evidence" value="ECO:0007669"/>
    <property type="project" value="InterPro"/>
</dbReference>
<name>A0A6S7ISZ0_PARCT</name>
<evidence type="ECO:0000313" key="3">
    <source>
        <dbReference type="Proteomes" id="UP001152795"/>
    </source>
</evidence>
<gene>
    <name evidence="2" type="ORF">PACLA_8A005962</name>
</gene>
<protein>
    <submittedName>
        <fullName evidence="2">Neurogenic locus notch homolog 1-like</fullName>
    </submittedName>
</protein>
<proteinExistence type="predicted"/>
<dbReference type="PANTHER" id="PTHR21472:SF7">
    <property type="entry name" value="ENDONUCLEASE G, MITOCHONDRIAL-LIKE ISOFORM X2"/>
    <property type="match status" value="1"/>
</dbReference>
<dbReference type="SMART" id="SM00892">
    <property type="entry name" value="Endonuclease_NS"/>
    <property type="match status" value="1"/>
</dbReference>
<evidence type="ECO:0000259" key="1">
    <source>
        <dbReference type="SMART" id="SM00892"/>
    </source>
</evidence>
<dbReference type="InterPro" id="IPR044925">
    <property type="entry name" value="His-Me_finger_sf"/>
</dbReference>
<dbReference type="SUPFAM" id="SSF54060">
    <property type="entry name" value="His-Me finger endonucleases"/>
    <property type="match status" value="1"/>
</dbReference>
<sequence length="198" mass="22726">MDYEKYRQRPIIPKFDDKHRFFNRGHLTPNEAFYDADERELTFVNTNIAPQWSKFNSENWSKVESAVKRYANQNNRKVYVVTGTGGEILRNKVPLKLSKKVVVPQFFWKAVCDPVAKQSIVFVAKNPSGVEGITRQRGCSIAGGVVRMTPVKGIINCYSLDGLKRRKEARYFKLPSFGDACNPAQRGRFLDQYLRGLN</sequence>
<comment type="caution">
    <text evidence="2">The sequence shown here is derived from an EMBL/GenBank/DDBJ whole genome shotgun (WGS) entry which is preliminary data.</text>
</comment>
<dbReference type="AlphaFoldDB" id="A0A6S7ISZ0"/>
<feature type="domain" description="DNA/RNA non-specific endonuclease/pyrophosphatase/phosphodiesterase" evidence="1">
    <location>
        <begin position="1"/>
        <end position="148"/>
    </location>
</feature>
<dbReference type="InterPro" id="IPR001604">
    <property type="entry name" value="Endo_G_ENPP1-like_dom"/>
</dbReference>
<reference evidence="2" key="1">
    <citation type="submission" date="2020-04" db="EMBL/GenBank/DDBJ databases">
        <authorList>
            <person name="Alioto T."/>
            <person name="Alioto T."/>
            <person name="Gomez Garrido J."/>
        </authorList>
    </citation>
    <scope>NUCLEOTIDE SEQUENCE</scope>
    <source>
        <strain evidence="2">A484AB</strain>
    </source>
</reference>